<dbReference type="GO" id="GO:0016020">
    <property type="term" value="C:membrane"/>
    <property type="evidence" value="ECO:0007669"/>
    <property type="project" value="InterPro"/>
</dbReference>
<dbReference type="GeneTree" id="ENSGT00940000165128"/>
<feature type="domain" description="V-SNARE coiled-coil homology" evidence="6">
    <location>
        <begin position="20"/>
        <end position="80"/>
    </location>
</feature>
<evidence type="ECO:0000256" key="5">
    <source>
        <dbReference type="SAM" id="Phobius"/>
    </source>
</evidence>
<keyword evidence="3" id="KW-0175">Coiled coil</keyword>
<dbReference type="PRINTS" id="PR00219">
    <property type="entry name" value="SYNAPTOBREVN"/>
</dbReference>
<evidence type="ECO:0000313" key="8">
    <source>
        <dbReference type="Proteomes" id="UP000265000"/>
    </source>
</evidence>
<dbReference type="PANTHER" id="PTHR45701">
    <property type="entry name" value="SYNAPTOBREVIN FAMILY MEMBER"/>
    <property type="match status" value="1"/>
</dbReference>
<dbReference type="InterPro" id="IPR001388">
    <property type="entry name" value="Synaptobrevin-like"/>
</dbReference>
<feature type="compositionally biased region" description="Acidic residues" evidence="4">
    <location>
        <begin position="1"/>
        <end position="11"/>
    </location>
</feature>
<keyword evidence="8" id="KW-1185">Reference proteome</keyword>
<reference evidence="7" key="2">
    <citation type="submission" date="2025-09" db="UniProtKB">
        <authorList>
            <consortium name="Ensembl"/>
        </authorList>
    </citation>
    <scope>IDENTIFICATION</scope>
</reference>
<keyword evidence="5" id="KW-1133">Transmembrane helix</keyword>
<evidence type="ECO:0000256" key="1">
    <source>
        <dbReference type="ARBA" id="ARBA00008025"/>
    </source>
</evidence>
<organism evidence="7 8">
    <name type="scientific">Fundulus heteroclitus</name>
    <name type="common">Killifish</name>
    <name type="synonym">Mummichog</name>
    <dbReference type="NCBI Taxonomy" id="8078"/>
    <lineage>
        <taxon>Eukaryota</taxon>
        <taxon>Metazoa</taxon>
        <taxon>Chordata</taxon>
        <taxon>Craniata</taxon>
        <taxon>Vertebrata</taxon>
        <taxon>Euteleostomi</taxon>
        <taxon>Actinopterygii</taxon>
        <taxon>Neopterygii</taxon>
        <taxon>Teleostei</taxon>
        <taxon>Neoteleostei</taxon>
        <taxon>Acanthomorphata</taxon>
        <taxon>Ovalentaria</taxon>
        <taxon>Atherinomorphae</taxon>
        <taxon>Cyprinodontiformes</taxon>
        <taxon>Fundulidae</taxon>
        <taxon>Fundulus</taxon>
    </lineage>
</organism>
<evidence type="ECO:0000256" key="3">
    <source>
        <dbReference type="PROSITE-ProRule" id="PRU00290"/>
    </source>
</evidence>
<dbReference type="Gene3D" id="1.20.5.110">
    <property type="match status" value="1"/>
</dbReference>
<dbReference type="Ensembl" id="ENSFHET00000009914.1">
    <property type="protein sequence ID" value="ENSFHEP00000003816.1"/>
    <property type="gene ID" value="ENSFHEG00000004694.1"/>
</dbReference>
<dbReference type="GO" id="GO:0016192">
    <property type="term" value="P:vesicle-mediated transport"/>
    <property type="evidence" value="ECO:0007669"/>
    <property type="project" value="InterPro"/>
</dbReference>
<dbReference type="STRING" id="8078.ENSFHEP00000003816"/>
<comment type="subcellular location">
    <subcellularLocation>
        <location evidence="2">Endomembrane system</location>
        <topology evidence="2">Single-pass type IV membrane protein</topology>
    </subcellularLocation>
</comment>
<dbReference type="SUPFAM" id="SSF58038">
    <property type="entry name" value="SNARE fusion complex"/>
    <property type="match status" value="1"/>
</dbReference>
<keyword evidence="5" id="KW-0472">Membrane</keyword>
<dbReference type="GeneID" id="105933269"/>
<proteinExistence type="inferred from homology"/>
<dbReference type="AlphaFoldDB" id="A0A3Q2NWM6"/>
<feature type="compositionally biased region" description="Basic and acidic residues" evidence="4">
    <location>
        <begin position="12"/>
        <end position="24"/>
    </location>
</feature>
<dbReference type="GO" id="GO:0012505">
    <property type="term" value="C:endomembrane system"/>
    <property type="evidence" value="ECO:0007669"/>
    <property type="project" value="UniProtKB-SubCell"/>
</dbReference>
<feature type="region of interest" description="Disordered" evidence="4">
    <location>
        <begin position="1"/>
        <end position="24"/>
    </location>
</feature>
<dbReference type="Proteomes" id="UP000265000">
    <property type="component" value="Unplaced"/>
</dbReference>
<feature type="transmembrane region" description="Helical" evidence="5">
    <location>
        <begin position="84"/>
        <end position="107"/>
    </location>
</feature>
<dbReference type="InterPro" id="IPR042855">
    <property type="entry name" value="V_SNARE_CC"/>
</dbReference>
<dbReference type="PROSITE" id="PS50892">
    <property type="entry name" value="V_SNARE"/>
    <property type="match status" value="1"/>
</dbReference>
<name>A0A3Q2NWM6_FUNHE</name>
<evidence type="ECO:0000256" key="2">
    <source>
        <dbReference type="ARBA" id="ARBA00046280"/>
    </source>
</evidence>
<evidence type="ECO:0000259" key="6">
    <source>
        <dbReference type="PROSITE" id="PS50892"/>
    </source>
</evidence>
<evidence type="ECO:0000256" key="4">
    <source>
        <dbReference type="SAM" id="MobiDB-lite"/>
    </source>
</evidence>
<protein>
    <submittedName>
        <fullName evidence="7">Vesicle-associated membrane protein 8</fullName>
    </submittedName>
</protein>
<dbReference type="InterPro" id="IPR016444">
    <property type="entry name" value="Synaptobrevin/VAMP"/>
</dbReference>
<evidence type="ECO:0000313" key="7">
    <source>
        <dbReference type="Ensembl" id="ENSFHEP00000003816.1"/>
    </source>
</evidence>
<dbReference type="OrthoDB" id="190375at2759"/>
<sequence length="123" mass="13772">MTAIDMEDMEDKESGQLKNKTKEVSHQVEEVKEIMKRNLEKILDREEGIEHLQEVSAYLKDKAENFKRTSDNVARSYWWKNAKLIVAVVVIVLIVVVIIVLLATGVIPTGAPVGPVVTSTSKP</sequence>
<reference evidence="7" key="1">
    <citation type="submission" date="2025-08" db="UniProtKB">
        <authorList>
            <consortium name="Ensembl"/>
        </authorList>
    </citation>
    <scope>IDENTIFICATION</scope>
</reference>
<comment type="similarity">
    <text evidence="1">Belongs to the synaptobrevin family.</text>
</comment>
<accession>A0A3Q2NWM6</accession>
<dbReference type="Pfam" id="PF00957">
    <property type="entry name" value="Synaptobrevin"/>
    <property type="match status" value="1"/>
</dbReference>
<keyword evidence="5" id="KW-0812">Transmembrane</keyword>